<dbReference type="Proteomes" id="UP001164250">
    <property type="component" value="Chromosome 15"/>
</dbReference>
<organism evidence="1 2">
    <name type="scientific">Pistacia atlantica</name>
    <dbReference type="NCBI Taxonomy" id="434234"/>
    <lineage>
        <taxon>Eukaryota</taxon>
        <taxon>Viridiplantae</taxon>
        <taxon>Streptophyta</taxon>
        <taxon>Embryophyta</taxon>
        <taxon>Tracheophyta</taxon>
        <taxon>Spermatophyta</taxon>
        <taxon>Magnoliopsida</taxon>
        <taxon>eudicotyledons</taxon>
        <taxon>Gunneridae</taxon>
        <taxon>Pentapetalae</taxon>
        <taxon>rosids</taxon>
        <taxon>malvids</taxon>
        <taxon>Sapindales</taxon>
        <taxon>Anacardiaceae</taxon>
        <taxon>Pistacia</taxon>
    </lineage>
</organism>
<dbReference type="EMBL" id="CM047910">
    <property type="protein sequence ID" value="KAJ0076040.1"/>
    <property type="molecule type" value="Genomic_DNA"/>
</dbReference>
<evidence type="ECO:0000313" key="2">
    <source>
        <dbReference type="Proteomes" id="UP001164250"/>
    </source>
</evidence>
<protein>
    <submittedName>
        <fullName evidence="1">Uncharacterized protein</fullName>
    </submittedName>
</protein>
<gene>
    <name evidence="1" type="ORF">Patl1_34896</name>
</gene>
<proteinExistence type="predicted"/>
<sequence>MQCQLVSSRLHFHFWKLLFGLPSLTMLLVIALKLEGESKIDFFFLKWKMQMEQC</sequence>
<reference evidence="2" key="1">
    <citation type="journal article" date="2023" name="G3 (Bethesda)">
        <title>Genome assembly and association tests identify interacting loci associated with vigor, precocity, and sex in interspecific pistachio rootstocks.</title>
        <authorList>
            <person name="Palmer W."/>
            <person name="Jacygrad E."/>
            <person name="Sagayaradj S."/>
            <person name="Cavanaugh K."/>
            <person name="Han R."/>
            <person name="Bertier L."/>
            <person name="Beede B."/>
            <person name="Kafkas S."/>
            <person name="Golino D."/>
            <person name="Preece J."/>
            <person name="Michelmore R."/>
        </authorList>
    </citation>
    <scope>NUCLEOTIDE SEQUENCE [LARGE SCALE GENOMIC DNA]</scope>
</reference>
<comment type="caution">
    <text evidence="1">The sequence shown here is derived from an EMBL/GenBank/DDBJ whole genome shotgun (WGS) entry which is preliminary data.</text>
</comment>
<keyword evidence="2" id="KW-1185">Reference proteome</keyword>
<name>A0ACC0ZSS3_9ROSI</name>
<accession>A0ACC0ZSS3</accession>
<evidence type="ECO:0000313" key="1">
    <source>
        <dbReference type="EMBL" id="KAJ0076040.1"/>
    </source>
</evidence>